<name>A0ABV8FQL6_9ACTN</name>
<evidence type="ECO:0000256" key="1">
    <source>
        <dbReference type="ARBA" id="ARBA00008791"/>
    </source>
</evidence>
<comment type="similarity">
    <text evidence="1">Belongs to the universal stress protein A family.</text>
</comment>
<dbReference type="Gene3D" id="3.40.50.620">
    <property type="entry name" value="HUPs"/>
    <property type="match status" value="2"/>
</dbReference>
<feature type="domain" description="UspA" evidence="2">
    <location>
        <begin position="1"/>
        <end position="135"/>
    </location>
</feature>
<evidence type="ECO:0000259" key="2">
    <source>
        <dbReference type="Pfam" id="PF00582"/>
    </source>
</evidence>
<evidence type="ECO:0000313" key="3">
    <source>
        <dbReference type="EMBL" id="MFC3997598.1"/>
    </source>
</evidence>
<dbReference type="Proteomes" id="UP001595847">
    <property type="component" value="Unassembled WGS sequence"/>
</dbReference>
<dbReference type="PANTHER" id="PTHR46268:SF6">
    <property type="entry name" value="UNIVERSAL STRESS PROTEIN UP12"/>
    <property type="match status" value="1"/>
</dbReference>
<keyword evidence="4" id="KW-1185">Reference proteome</keyword>
<sequence>MAQSIIVGVDGSETAVRAAEWAAAEASRRNWRVELIAACDPYGADAVYAHAQDAVRALAEADLRQAAQGIRGEYPEVELGLSTVEGSPAPELLRRAASASMVAVGLRGRGGFAALRIGSVAYQVAVHAPVPAAVVGPEPLRPDDADIVVGMDGSEPARHAAAVAFDYARLTGSTVRAVRVWPAPWAETPERRSSLDEAAVLGSESRRLERDIAPLAERAEDVAYLTEAVEGHPVACLLEAGTEARLLVIGARGRQGFTHLALGGTAHGLLHHARVPIMVVHSA</sequence>
<protein>
    <submittedName>
        <fullName evidence="3">Universal stress protein</fullName>
    </submittedName>
</protein>
<feature type="domain" description="UspA" evidence="2">
    <location>
        <begin position="147"/>
        <end position="281"/>
    </location>
</feature>
<proteinExistence type="inferred from homology"/>
<reference evidence="4" key="1">
    <citation type="journal article" date="2019" name="Int. J. Syst. Evol. Microbiol.">
        <title>The Global Catalogue of Microorganisms (GCM) 10K type strain sequencing project: providing services to taxonomists for standard genome sequencing and annotation.</title>
        <authorList>
            <consortium name="The Broad Institute Genomics Platform"/>
            <consortium name="The Broad Institute Genome Sequencing Center for Infectious Disease"/>
            <person name="Wu L."/>
            <person name="Ma J."/>
        </authorList>
    </citation>
    <scope>NUCLEOTIDE SEQUENCE [LARGE SCALE GENOMIC DNA]</scope>
    <source>
        <strain evidence="4">TBRC 1826</strain>
    </source>
</reference>
<comment type="caution">
    <text evidence="3">The sequence shown here is derived from an EMBL/GenBank/DDBJ whole genome shotgun (WGS) entry which is preliminary data.</text>
</comment>
<evidence type="ECO:0000313" key="4">
    <source>
        <dbReference type="Proteomes" id="UP001595847"/>
    </source>
</evidence>
<dbReference type="Pfam" id="PF00582">
    <property type="entry name" value="Usp"/>
    <property type="match status" value="2"/>
</dbReference>
<dbReference type="InterPro" id="IPR006015">
    <property type="entry name" value="Universal_stress_UspA"/>
</dbReference>
<dbReference type="PRINTS" id="PR01438">
    <property type="entry name" value="UNVRSLSTRESS"/>
</dbReference>
<accession>A0ABV8FQL6</accession>
<dbReference type="InterPro" id="IPR006016">
    <property type="entry name" value="UspA"/>
</dbReference>
<dbReference type="SUPFAM" id="SSF52402">
    <property type="entry name" value="Adenine nucleotide alpha hydrolases-like"/>
    <property type="match status" value="2"/>
</dbReference>
<dbReference type="InterPro" id="IPR014729">
    <property type="entry name" value="Rossmann-like_a/b/a_fold"/>
</dbReference>
<gene>
    <name evidence="3" type="ORF">ACFOVU_16815</name>
</gene>
<organism evidence="3 4">
    <name type="scientific">Nocardiopsis sediminis</name>
    <dbReference type="NCBI Taxonomy" id="1778267"/>
    <lineage>
        <taxon>Bacteria</taxon>
        <taxon>Bacillati</taxon>
        <taxon>Actinomycetota</taxon>
        <taxon>Actinomycetes</taxon>
        <taxon>Streptosporangiales</taxon>
        <taxon>Nocardiopsidaceae</taxon>
        <taxon>Nocardiopsis</taxon>
    </lineage>
</organism>
<dbReference type="PANTHER" id="PTHR46268">
    <property type="entry name" value="STRESS RESPONSE PROTEIN NHAX"/>
    <property type="match status" value="1"/>
</dbReference>
<dbReference type="EMBL" id="JBHSBH010000010">
    <property type="protein sequence ID" value="MFC3997598.1"/>
    <property type="molecule type" value="Genomic_DNA"/>
</dbReference>
<dbReference type="RefSeq" id="WP_378534662.1">
    <property type="nucleotide sequence ID" value="NZ_JBHSBH010000010.1"/>
</dbReference>